<reference evidence="1 2" key="1">
    <citation type="journal article" date="2024" name="J Genomics">
        <title>Draft genome sequencing and assembly of Favolaschia claudopus CIRM-BRFM 2984 isolated from oak limbs.</title>
        <authorList>
            <person name="Navarro D."/>
            <person name="Drula E."/>
            <person name="Chaduli D."/>
            <person name="Cazenave R."/>
            <person name="Ahrendt S."/>
            <person name="Wang J."/>
            <person name="Lipzen A."/>
            <person name="Daum C."/>
            <person name="Barry K."/>
            <person name="Grigoriev I.V."/>
            <person name="Favel A."/>
            <person name="Rosso M.N."/>
            <person name="Martin F."/>
        </authorList>
    </citation>
    <scope>NUCLEOTIDE SEQUENCE [LARGE SCALE GENOMIC DNA]</scope>
    <source>
        <strain evidence="1 2">CIRM-BRFM 2984</strain>
    </source>
</reference>
<organism evidence="1 2">
    <name type="scientific">Favolaschia claudopus</name>
    <dbReference type="NCBI Taxonomy" id="2862362"/>
    <lineage>
        <taxon>Eukaryota</taxon>
        <taxon>Fungi</taxon>
        <taxon>Dikarya</taxon>
        <taxon>Basidiomycota</taxon>
        <taxon>Agaricomycotina</taxon>
        <taxon>Agaricomycetes</taxon>
        <taxon>Agaricomycetidae</taxon>
        <taxon>Agaricales</taxon>
        <taxon>Marasmiineae</taxon>
        <taxon>Mycenaceae</taxon>
        <taxon>Favolaschia</taxon>
    </lineage>
</organism>
<keyword evidence="2" id="KW-1185">Reference proteome</keyword>
<evidence type="ECO:0000313" key="2">
    <source>
        <dbReference type="Proteomes" id="UP001362999"/>
    </source>
</evidence>
<protein>
    <recommendedName>
        <fullName evidence="3">F-box domain-containing protein</fullName>
    </recommendedName>
</protein>
<dbReference type="AlphaFoldDB" id="A0AAW0DE32"/>
<comment type="caution">
    <text evidence="1">The sequence shown here is derived from an EMBL/GenBank/DDBJ whole genome shotgun (WGS) entry which is preliminary data.</text>
</comment>
<accession>A0AAW0DE32</accession>
<name>A0AAW0DE32_9AGAR</name>
<dbReference type="EMBL" id="JAWWNJ010000009">
    <property type="protein sequence ID" value="KAK7049074.1"/>
    <property type="molecule type" value="Genomic_DNA"/>
</dbReference>
<gene>
    <name evidence="1" type="ORF">R3P38DRAFT_2606936</name>
</gene>
<sequence length="273" mass="30489">MSAKLTIQAQRDRVEQLVAGLEARKLAVRDAEVTIAAAKRSLNSLVDPMARLPLELQSGIFLLTGTDHKPNPDASPLNFLFVCHLWHDIAVSTPRLWNRIIIVESLPCEADFARACGNWLKRAHPLPISVELQRIYSVGESMQKVLCQYAQHIEKLEISLSDNISWIDSNKDLLGSGIDFPTDYFEIHGASFSSLKTLSLESHPDGALEHTDDDWIDILAAAPELVECQLTSFARYTGNHQPDVEHLTLASLRQLQLLASSWSWDLSTLRTKA</sequence>
<proteinExistence type="predicted"/>
<evidence type="ECO:0008006" key="3">
    <source>
        <dbReference type="Google" id="ProtNLM"/>
    </source>
</evidence>
<evidence type="ECO:0000313" key="1">
    <source>
        <dbReference type="EMBL" id="KAK7049074.1"/>
    </source>
</evidence>
<dbReference type="Proteomes" id="UP001362999">
    <property type="component" value="Unassembled WGS sequence"/>
</dbReference>